<name>A0ABY1ND32_9HYPH</name>
<proteinExistence type="inferred from homology"/>
<dbReference type="Pfam" id="PF16189">
    <property type="entry name" value="Creatinase_N_2"/>
    <property type="match status" value="1"/>
</dbReference>
<dbReference type="GO" id="GO:0004177">
    <property type="term" value="F:aminopeptidase activity"/>
    <property type="evidence" value="ECO:0007669"/>
    <property type="project" value="UniProtKB-KW"/>
</dbReference>
<sequence length="648" mass="70381">MSALHIPHVRSHNVAAHSFLWLKFRCPAARNVLIRTIRQITVCAMFQTFEDLSDPSCGAPHAALLRAELTRRGLDGFLIPRADAHQGEYVPPHDCRLQWLTGFTGSAGMAAVLGRDAAIFVDGRYTIQVRDQVDMSVFPAQHLVNEPVTDWLATHLQPGQKLGIDAMLHTVREVRRLEDVCREAGAELVKLSDNPLDAVWEDRPEPPLGAVELYPTINSGKDATQKIAEIQEILRGKKADACVLTQPDSIAWLFNIRGSDVGHTPLPLSFATLPADGKPALHIDGRKLSNSVRDSLSELTDIVEPSAFMSGLETLGKTGASVLIDPSLAGVGIADAITAAGGSLIEAQDPILLPKAVKNTVELEGARAAHIRDAAAYINFLCWFDEEAPKGNLDEIGAAEKLEDFRRQTGALKDISFDTISGAGPNGAICHYRVSRSSNLKIPVGKPYLIDSGGQYIDGTTDITRTLAVGSMTDEMKRHYTLVLKGHIAISTAKFPAGTTGAQLDTLARIDLWKAGLDFDHGTGHGVGVYLGVHEGPQRIAKTGTQPLEAGMILSNEPGYYPTGEYGIRLENLEIVTEPRDIPGGERPMHGFETITLVPMDLRLIDGALLTKAERDWLNTYHARVYDSIGPLVGEKERAWLENATRAI</sequence>
<comment type="caution">
    <text evidence="7">The sequence shown here is derived from an EMBL/GenBank/DDBJ whole genome shotgun (WGS) entry which is preliminary data.</text>
</comment>
<dbReference type="PANTHER" id="PTHR43763:SF6">
    <property type="entry name" value="XAA-PRO AMINOPEPTIDASE 1"/>
    <property type="match status" value="1"/>
</dbReference>
<evidence type="ECO:0000256" key="1">
    <source>
        <dbReference type="ARBA" id="ARBA00008766"/>
    </source>
</evidence>
<keyword evidence="7" id="KW-0645">Protease</keyword>
<keyword evidence="2" id="KW-0479">Metal-binding</keyword>
<evidence type="ECO:0000259" key="6">
    <source>
        <dbReference type="Pfam" id="PF16188"/>
    </source>
</evidence>
<dbReference type="EMBL" id="FXTT01000001">
    <property type="protein sequence ID" value="SMP04836.1"/>
    <property type="molecule type" value="Genomic_DNA"/>
</dbReference>
<dbReference type="CDD" id="cd01085">
    <property type="entry name" value="APP"/>
    <property type="match status" value="1"/>
</dbReference>
<dbReference type="InterPro" id="IPR033740">
    <property type="entry name" value="Pept_M24B"/>
</dbReference>
<accession>A0ABY1ND32</accession>
<feature type="domain" description="Peptidase M24" evidence="4">
    <location>
        <begin position="366"/>
        <end position="578"/>
    </location>
</feature>
<comment type="similarity">
    <text evidence="1">Belongs to the peptidase M24B family.</text>
</comment>
<dbReference type="Pfam" id="PF00557">
    <property type="entry name" value="Peptidase_M24"/>
    <property type="match status" value="1"/>
</dbReference>
<evidence type="ECO:0000256" key="3">
    <source>
        <dbReference type="ARBA" id="ARBA00022801"/>
    </source>
</evidence>
<dbReference type="Gene3D" id="3.40.350.10">
    <property type="entry name" value="Creatinase/prolidase N-terminal domain"/>
    <property type="match status" value="2"/>
</dbReference>
<gene>
    <name evidence="7" type="ORF">SAMN06265374_0659</name>
</gene>
<dbReference type="InterPro" id="IPR050422">
    <property type="entry name" value="X-Pro_aminopeptidase_P"/>
</dbReference>
<evidence type="ECO:0000313" key="7">
    <source>
        <dbReference type="EMBL" id="SMP04836.1"/>
    </source>
</evidence>
<evidence type="ECO:0000259" key="4">
    <source>
        <dbReference type="Pfam" id="PF00557"/>
    </source>
</evidence>
<evidence type="ECO:0000256" key="2">
    <source>
        <dbReference type="ARBA" id="ARBA00022723"/>
    </source>
</evidence>
<evidence type="ECO:0000313" key="8">
    <source>
        <dbReference type="Proteomes" id="UP001157914"/>
    </source>
</evidence>
<dbReference type="SUPFAM" id="SSF53092">
    <property type="entry name" value="Creatinase/prolidase N-terminal domain"/>
    <property type="match status" value="2"/>
</dbReference>
<dbReference type="Pfam" id="PF16188">
    <property type="entry name" value="Peptidase_M24_C"/>
    <property type="match status" value="1"/>
</dbReference>
<dbReference type="Pfam" id="PF01321">
    <property type="entry name" value="Creatinase_N"/>
    <property type="match status" value="1"/>
</dbReference>
<organism evidence="7 8">
    <name type="scientific">Roseibium denhamense</name>
    <dbReference type="NCBI Taxonomy" id="76305"/>
    <lineage>
        <taxon>Bacteria</taxon>
        <taxon>Pseudomonadati</taxon>
        <taxon>Pseudomonadota</taxon>
        <taxon>Alphaproteobacteria</taxon>
        <taxon>Hyphomicrobiales</taxon>
        <taxon>Stappiaceae</taxon>
        <taxon>Roseibium</taxon>
    </lineage>
</organism>
<dbReference type="InterPro" id="IPR036005">
    <property type="entry name" value="Creatinase/aminopeptidase-like"/>
</dbReference>
<reference evidence="7 8" key="1">
    <citation type="submission" date="2017-05" db="EMBL/GenBank/DDBJ databases">
        <authorList>
            <person name="Varghese N."/>
            <person name="Submissions S."/>
        </authorList>
    </citation>
    <scope>NUCLEOTIDE SEQUENCE [LARGE SCALE GENOMIC DNA]</scope>
    <source>
        <strain evidence="7 8">DSM 15949</strain>
    </source>
</reference>
<dbReference type="Gene3D" id="3.90.230.10">
    <property type="entry name" value="Creatinase/methionine aminopeptidase superfamily"/>
    <property type="match status" value="1"/>
</dbReference>
<keyword evidence="3" id="KW-0378">Hydrolase</keyword>
<feature type="domain" description="Peptidase M24 C-terminal" evidence="6">
    <location>
        <begin position="589"/>
        <end position="648"/>
    </location>
</feature>
<dbReference type="InterPro" id="IPR032416">
    <property type="entry name" value="Peptidase_M24_C"/>
</dbReference>
<dbReference type="InterPro" id="IPR029149">
    <property type="entry name" value="Creatin/AminoP/Spt16_N"/>
</dbReference>
<dbReference type="Proteomes" id="UP001157914">
    <property type="component" value="Unassembled WGS sequence"/>
</dbReference>
<dbReference type="InterPro" id="IPR000994">
    <property type="entry name" value="Pept_M24"/>
</dbReference>
<dbReference type="SUPFAM" id="SSF55920">
    <property type="entry name" value="Creatinase/aminopeptidase"/>
    <property type="match status" value="1"/>
</dbReference>
<keyword evidence="8" id="KW-1185">Reference proteome</keyword>
<keyword evidence="7" id="KW-0031">Aminopeptidase</keyword>
<dbReference type="PANTHER" id="PTHR43763">
    <property type="entry name" value="XAA-PRO AMINOPEPTIDASE 1"/>
    <property type="match status" value="1"/>
</dbReference>
<dbReference type="InterPro" id="IPR000587">
    <property type="entry name" value="Creatinase_N"/>
</dbReference>
<evidence type="ECO:0000259" key="5">
    <source>
        <dbReference type="Pfam" id="PF01321"/>
    </source>
</evidence>
<feature type="domain" description="Creatinase N-terminal" evidence="5">
    <location>
        <begin position="65"/>
        <end position="192"/>
    </location>
</feature>
<protein>
    <submittedName>
        <fullName evidence="7">Xaa-Pro aminopeptidase</fullName>
    </submittedName>
</protein>